<dbReference type="EMBL" id="JACHXI010000003">
    <property type="protein sequence ID" value="MBB3102636.1"/>
    <property type="molecule type" value="Genomic_DNA"/>
</dbReference>
<dbReference type="EC" id="2.7.13.3" evidence="2"/>
<evidence type="ECO:0000259" key="11">
    <source>
        <dbReference type="PROSITE" id="PS50113"/>
    </source>
</evidence>
<evidence type="ECO:0000313" key="13">
    <source>
        <dbReference type="Proteomes" id="UP000549250"/>
    </source>
</evidence>
<dbReference type="InterPro" id="IPR036097">
    <property type="entry name" value="HisK_dim/P_sf"/>
</dbReference>
<dbReference type="NCBIfam" id="TIGR00229">
    <property type="entry name" value="sensory_box"/>
    <property type="match status" value="1"/>
</dbReference>
<dbReference type="RefSeq" id="WP_183165618.1">
    <property type="nucleotide sequence ID" value="NZ_JACHXI010000003.1"/>
</dbReference>
<dbReference type="InterPro" id="IPR001789">
    <property type="entry name" value="Sig_transdc_resp-reg_receiver"/>
</dbReference>
<comment type="caution">
    <text evidence="12">The sequence shown here is derived from an EMBL/GenBank/DDBJ whole genome shotgun (WGS) entry which is preliminary data.</text>
</comment>
<dbReference type="PANTHER" id="PTHR43065">
    <property type="entry name" value="SENSOR HISTIDINE KINASE"/>
    <property type="match status" value="1"/>
</dbReference>
<dbReference type="Gene3D" id="3.30.565.10">
    <property type="entry name" value="Histidine kinase-like ATPase, C-terminal domain"/>
    <property type="match status" value="1"/>
</dbReference>
<dbReference type="Pfam" id="PF08447">
    <property type="entry name" value="PAS_3"/>
    <property type="match status" value="2"/>
</dbReference>
<dbReference type="GO" id="GO:0000155">
    <property type="term" value="F:phosphorelay sensor kinase activity"/>
    <property type="evidence" value="ECO:0007669"/>
    <property type="project" value="InterPro"/>
</dbReference>
<dbReference type="PANTHER" id="PTHR43065:SF42">
    <property type="entry name" value="TWO-COMPONENT SENSOR PPRA"/>
    <property type="match status" value="1"/>
</dbReference>
<keyword evidence="13" id="KW-1185">Reference proteome</keyword>
<reference evidence="12 13" key="1">
    <citation type="submission" date="2020-08" db="EMBL/GenBank/DDBJ databases">
        <title>Genomic Encyclopedia of Type Strains, Phase III (KMG-III): the genomes of soil and plant-associated and newly described type strains.</title>
        <authorList>
            <person name="Whitman W."/>
        </authorList>
    </citation>
    <scope>NUCLEOTIDE SEQUENCE [LARGE SCALE GENOMIC DNA]</scope>
    <source>
        <strain evidence="12 13">CECT 4462</strain>
    </source>
</reference>
<dbReference type="InterPro" id="IPR000700">
    <property type="entry name" value="PAS-assoc_C"/>
</dbReference>
<dbReference type="CDD" id="cd00082">
    <property type="entry name" value="HisKA"/>
    <property type="match status" value="1"/>
</dbReference>
<dbReference type="SMART" id="SM00091">
    <property type="entry name" value="PAS"/>
    <property type="match status" value="2"/>
</dbReference>
<feature type="domain" description="Histidine kinase" evidence="8">
    <location>
        <begin position="643"/>
        <end position="865"/>
    </location>
</feature>
<dbReference type="PROSITE" id="PS50109">
    <property type="entry name" value="HIS_KIN"/>
    <property type="match status" value="1"/>
</dbReference>
<feature type="domain" description="Response regulatory" evidence="9">
    <location>
        <begin position="888"/>
        <end position="1003"/>
    </location>
</feature>
<dbReference type="SUPFAM" id="SSF55781">
    <property type="entry name" value="GAF domain-like"/>
    <property type="match status" value="2"/>
</dbReference>
<dbReference type="Proteomes" id="UP000549250">
    <property type="component" value="Unassembled WGS sequence"/>
</dbReference>
<dbReference type="InterPro" id="IPR005467">
    <property type="entry name" value="His_kinase_dom"/>
</dbReference>
<evidence type="ECO:0000256" key="1">
    <source>
        <dbReference type="ARBA" id="ARBA00000085"/>
    </source>
</evidence>
<protein>
    <recommendedName>
        <fullName evidence="2">histidine kinase</fullName>
        <ecNumber evidence="2">2.7.13.3</ecNumber>
    </recommendedName>
</protein>
<dbReference type="SMART" id="SM00387">
    <property type="entry name" value="HATPase_c"/>
    <property type="match status" value="1"/>
</dbReference>
<accession>A0A839T2B3</accession>
<dbReference type="InterPro" id="IPR000014">
    <property type="entry name" value="PAS"/>
</dbReference>
<keyword evidence="7" id="KW-0175">Coiled coil</keyword>
<dbReference type="InterPro" id="IPR011006">
    <property type="entry name" value="CheY-like_superfamily"/>
</dbReference>
<dbReference type="SMART" id="SM00065">
    <property type="entry name" value="GAF"/>
    <property type="match status" value="2"/>
</dbReference>
<dbReference type="InterPro" id="IPR029016">
    <property type="entry name" value="GAF-like_dom_sf"/>
</dbReference>
<evidence type="ECO:0000256" key="5">
    <source>
        <dbReference type="ARBA" id="ARBA00022777"/>
    </source>
</evidence>
<dbReference type="InterPro" id="IPR003018">
    <property type="entry name" value="GAF"/>
</dbReference>
<evidence type="ECO:0000259" key="8">
    <source>
        <dbReference type="PROSITE" id="PS50109"/>
    </source>
</evidence>
<dbReference type="AlphaFoldDB" id="A0A839T2B3"/>
<dbReference type="InterPro" id="IPR013655">
    <property type="entry name" value="PAS_fold_3"/>
</dbReference>
<evidence type="ECO:0000256" key="2">
    <source>
        <dbReference type="ARBA" id="ARBA00012438"/>
    </source>
</evidence>
<evidence type="ECO:0000256" key="6">
    <source>
        <dbReference type="PROSITE-ProRule" id="PRU00169"/>
    </source>
</evidence>
<feature type="domain" description="PAC" evidence="11">
    <location>
        <begin position="230"/>
        <end position="282"/>
    </location>
</feature>
<proteinExistence type="predicted"/>
<dbReference type="Pfam" id="PF02518">
    <property type="entry name" value="HATPase_c"/>
    <property type="match status" value="1"/>
</dbReference>
<dbReference type="PRINTS" id="PR00344">
    <property type="entry name" value="BCTRLSENSOR"/>
</dbReference>
<evidence type="ECO:0000256" key="3">
    <source>
        <dbReference type="ARBA" id="ARBA00022553"/>
    </source>
</evidence>
<dbReference type="InterPro" id="IPR035965">
    <property type="entry name" value="PAS-like_dom_sf"/>
</dbReference>
<evidence type="ECO:0000259" key="10">
    <source>
        <dbReference type="PROSITE" id="PS50112"/>
    </source>
</evidence>
<organism evidence="12 13">
    <name type="scientific">Azomonas macrocytogenes</name>
    <name type="common">Azotobacter macrocytogenes</name>
    <dbReference type="NCBI Taxonomy" id="69962"/>
    <lineage>
        <taxon>Bacteria</taxon>
        <taxon>Pseudomonadati</taxon>
        <taxon>Pseudomonadota</taxon>
        <taxon>Gammaproteobacteria</taxon>
        <taxon>Pseudomonadales</taxon>
        <taxon>Pseudomonadaceae</taxon>
        <taxon>Azomonas</taxon>
    </lineage>
</organism>
<dbReference type="InterPro" id="IPR003594">
    <property type="entry name" value="HATPase_dom"/>
</dbReference>
<dbReference type="Pfam" id="PF01590">
    <property type="entry name" value="GAF"/>
    <property type="match status" value="2"/>
</dbReference>
<comment type="catalytic activity">
    <reaction evidence="1">
        <text>ATP + protein L-histidine = ADP + protein N-phospho-L-histidine.</text>
        <dbReference type="EC" id="2.7.13.3"/>
    </reaction>
</comment>
<dbReference type="Gene3D" id="3.40.50.2300">
    <property type="match status" value="1"/>
</dbReference>
<evidence type="ECO:0000259" key="9">
    <source>
        <dbReference type="PROSITE" id="PS50110"/>
    </source>
</evidence>
<keyword evidence="4" id="KW-0808">Transferase</keyword>
<dbReference type="InterPro" id="IPR001610">
    <property type="entry name" value="PAC"/>
</dbReference>
<dbReference type="PROSITE" id="PS50113">
    <property type="entry name" value="PAC"/>
    <property type="match status" value="2"/>
</dbReference>
<sequence length="1005" mass="112287">MTGLQPDPELQSLVEQACILCDYSCAAIHLLDGTSHCCVAASALKPGDADGLKTLCAQILQQATPLLIPDLQTSLQLPESDLRSYAGIALITSEGLPLGTLAVADPGTRQLTEPQIAYLQALARQATALLELRRLRQEPTDSGLNGTTAIRDAWQRLSLANQAAAVGVWEYDPHSNRLHWDAQIRQLAGLAAGQPELSIRAFLERIHPDDRRTVVTSFKRALAVISDGEIDLDYRFLDSTNHQYRWITNRGRRIQDNNGKVRILGTTREITAERQAAEELKRINTLLEMQIEERHQAEQRQAAYVRMSDMLRGQFDPEAVDRVLPRLLGETLHSSRALLIEVEAPGERGKLLQSWPYKLPCGIQVFNFTDYGDLAYDLHQGEMIVIEDVRHDVRTAEQADNFAQAGVCSLMGIPRQEQGHLCKVLILLQDEPRRWLDEEISFARDISERAWSAQNRMQAERALRKSEEQFRTLADNMSQLAWMANPAGVIYWYNKRWYDYTGATLEAMQALGIGSMHHPEHRERVIASMQRAFSIGLVWEDTYPLRGKDGRYNWFLSRALPIRDELGRVIHWFGTYTDVTAQVAAEEALRELNNNLERRVVERTHELAESNSRLQIEMNERERAEEALRHAQKMEAIGQLTGGLAHDFNNMLTGVVGSLDMIQRRLGRQHSTEVDRYIDAAVTSANRAAALTHRLLAFARRQSLDPQPVDVNRLILSMEDMLRRTIGEHIQLTTQLKPTLWLAHTDAHQLENALLNLVINSRDAMPAGGRLLIGTANIAIDHSLPDSTEPGDYVQLSVSDTGCGMSTEVITKAFDPFFTTKPIGQGTGLGLSMVYGFVKQTGGQVHIDSQPGQGTSISLLLPRDQQEPIQAEAAVDTREVPCARNDETILVVEDEAAVRMLVIEVLQELGYAVLEASGSDSALPILSSERKIDLLITDVGLPGMNGRQLADIARNHRPDLKILFVTGYAANARVRGEFLSQGMEMLAKPFNIDALAMKVRQMIES</sequence>
<keyword evidence="5" id="KW-0418">Kinase</keyword>
<dbReference type="InterPro" id="IPR004358">
    <property type="entry name" value="Sig_transdc_His_kin-like_C"/>
</dbReference>
<dbReference type="SMART" id="SM00086">
    <property type="entry name" value="PAC"/>
    <property type="match status" value="2"/>
</dbReference>
<dbReference type="Gene3D" id="3.30.450.20">
    <property type="entry name" value="PAS domain"/>
    <property type="match status" value="2"/>
</dbReference>
<dbReference type="SUPFAM" id="SSF47384">
    <property type="entry name" value="Homodimeric domain of signal transducing histidine kinase"/>
    <property type="match status" value="1"/>
</dbReference>
<dbReference type="Gene3D" id="1.10.287.130">
    <property type="match status" value="1"/>
</dbReference>
<dbReference type="InterPro" id="IPR036890">
    <property type="entry name" value="HATPase_C_sf"/>
</dbReference>
<feature type="coiled-coil region" evidence="7">
    <location>
        <begin position="607"/>
        <end position="634"/>
    </location>
</feature>
<gene>
    <name evidence="12" type="ORF">FHR87_001019</name>
</gene>
<dbReference type="SMART" id="SM00388">
    <property type="entry name" value="HisKA"/>
    <property type="match status" value="1"/>
</dbReference>
<dbReference type="Pfam" id="PF00512">
    <property type="entry name" value="HisKA"/>
    <property type="match status" value="1"/>
</dbReference>
<name>A0A839T2B3_AZOMA</name>
<dbReference type="SUPFAM" id="SSF55874">
    <property type="entry name" value="ATPase domain of HSP90 chaperone/DNA topoisomerase II/histidine kinase"/>
    <property type="match status" value="1"/>
</dbReference>
<dbReference type="Gene3D" id="3.30.450.40">
    <property type="match status" value="2"/>
</dbReference>
<dbReference type="FunFam" id="3.30.450.20:FF:000099">
    <property type="entry name" value="Sensory box sensor histidine kinase"/>
    <property type="match status" value="1"/>
</dbReference>
<evidence type="ECO:0000256" key="4">
    <source>
        <dbReference type="ARBA" id="ARBA00022679"/>
    </source>
</evidence>
<dbReference type="SUPFAM" id="SSF55785">
    <property type="entry name" value="PYP-like sensor domain (PAS domain)"/>
    <property type="match status" value="2"/>
</dbReference>
<dbReference type="SMART" id="SM00448">
    <property type="entry name" value="REC"/>
    <property type="match status" value="1"/>
</dbReference>
<dbReference type="CDD" id="cd00130">
    <property type="entry name" value="PAS"/>
    <property type="match status" value="2"/>
</dbReference>
<evidence type="ECO:0000256" key="7">
    <source>
        <dbReference type="SAM" id="Coils"/>
    </source>
</evidence>
<dbReference type="CDD" id="cd18161">
    <property type="entry name" value="REC_hyHK_blue-like"/>
    <property type="match status" value="1"/>
</dbReference>
<dbReference type="Pfam" id="PF00072">
    <property type="entry name" value="Response_reg"/>
    <property type="match status" value="1"/>
</dbReference>
<dbReference type="InterPro" id="IPR003661">
    <property type="entry name" value="HisK_dim/P_dom"/>
</dbReference>
<dbReference type="PROSITE" id="PS50112">
    <property type="entry name" value="PAS"/>
    <property type="match status" value="1"/>
</dbReference>
<dbReference type="PROSITE" id="PS50110">
    <property type="entry name" value="RESPONSE_REGULATORY"/>
    <property type="match status" value="1"/>
</dbReference>
<feature type="domain" description="PAS" evidence="10">
    <location>
        <begin position="466"/>
        <end position="536"/>
    </location>
</feature>
<feature type="domain" description="PAC" evidence="11">
    <location>
        <begin position="539"/>
        <end position="591"/>
    </location>
</feature>
<dbReference type="SUPFAM" id="SSF52172">
    <property type="entry name" value="CheY-like"/>
    <property type="match status" value="1"/>
</dbReference>
<feature type="modified residue" description="4-aspartylphosphate" evidence="6">
    <location>
        <position position="938"/>
    </location>
</feature>
<evidence type="ECO:0000313" key="12">
    <source>
        <dbReference type="EMBL" id="MBB3102636.1"/>
    </source>
</evidence>
<keyword evidence="3 6" id="KW-0597">Phosphoprotein</keyword>